<keyword evidence="7 11" id="KW-1133">Transmembrane helix</keyword>
<dbReference type="AlphaFoldDB" id="A0AAD1VY44"/>
<dbReference type="PANTHER" id="PTHR19297:SF189">
    <property type="entry name" value="BETA-1,3-GALACTOSYL-O-GLYCOSYL-GLYCOPROTEIN BETA-1,6-N-ACETYLGLUCOSAMINYLTRANSFERASE 3"/>
    <property type="match status" value="1"/>
</dbReference>
<keyword evidence="3" id="KW-0328">Glycosyltransferase</keyword>
<dbReference type="PANTHER" id="PTHR19297">
    <property type="entry name" value="GLYCOSYLTRANSFERASE 14 FAMILY MEMBER"/>
    <property type="match status" value="1"/>
</dbReference>
<keyword evidence="13" id="KW-1185">Reference proteome</keyword>
<evidence type="ECO:0000313" key="13">
    <source>
        <dbReference type="Proteomes" id="UP001295444"/>
    </source>
</evidence>
<organism evidence="12 13">
    <name type="scientific">Pelobates cultripes</name>
    <name type="common">Western spadefoot toad</name>
    <dbReference type="NCBI Taxonomy" id="61616"/>
    <lineage>
        <taxon>Eukaryota</taxon>
        <taxon>Metazoa</taxon>
        <taxon>Chordata</taxon>
        <taxon>Craniata</taxon>
        <taxon>Vertebrata</taxon>
        <taxon>Euteleostomi</taxon>
        <taxon>Amphibia</taxon>
        <taxon>Batrachia</taxon>
        <taxon>Anura</taxon>
        <taxon>Pelobatoidea</taxon>
        <taxon>Pelobatidae</taxon>
        <taxon>Pelobates</taxon>
    </lineage>
</organism>
<protein>
    <submittedName>
        <fullName evidence="12">Beta-1,3-galactosyl-O-glycosyl-glyco beta-1,6-N-acetylglucosaminyltransferase 3</fullName>
    </submittedName>
</protein>
<dbReference type="GO" id="GO:0000139">
    <property type="term" value="C:Golgi membrane"/>
    <property type="evidence" value="ECO:0007669"/>
    <property type="project" value="UniProtKB-SubCell"/>
</dbReference>
<evidence type="ECO:0000313" key="12">
    <source>
        <dbReference type="EMBL" id="CAH2273719.1"/>
    </source>
</evidence>
<dbReference type="InterPro" id="IPR003406">
    <property type="entry name" value="Glyco_trans_14"/>
</dbReference>
<comment type="similarity">
    <text evidence="10">Belongs to the glycosyltransferase 14 family.</text>
</comment>
<evidence type="ECO:0000256" key="5">
    <source>
        <dbReference type="ARBA" id="ARBA00022692"/>
    </source>
</evidence>
<evidence type="ECO:0000256" key="7">
    <source>
        <dbReference type="ARBA" id="ARBA00022989"/>
    </source>
</evidence>
<comment type="pathway">
    <text evidence="2">Protein modification; protein glycosylation.</text>
</comment>
<evidence type="ECO:0000256" key="3">
    <source>
        <dbReference type="ARBA" id="ARBA00022676"/>
    </source>
</evidence>
<keyword evidence="4" id="KW-0808">Transferase</keyword>
<evidence type="ECO:0000256" key="10">
    <source>
        <dbReference type="ARBA" id="ARBA00038150"/>
    </source>
</evidence>
<evidence type="ECO:0000256" key="1">
    <source>
        <dbReference type="ARBA" id="ARBA00004323"/>
    </source>
</evidence>
<dbReference type="EMBL" id="OW240914">
    <property type="protein sequence ID" value="CAH2273719.1"/>
    <property type="molecule type" value="Genomic_DNA"/>
</dbReference>
<evidence type="ECO:0000256" key="4">
    <source>
        <dbReference type="ARBA" id="ARBA00022679"/>
    </source>
</evidence>
<feature type="transmembrane region" description="Helical" evidence="11">
    <location>
        <begin position="12"/>
        <end position="32"/>
    </location>
</feature>
<keyword evidence="9" id="KW-0325">Glycoprotein</keyword>
<dbReference type="GO" id="GO:0008375">
    <property type="term" value="F:acetylglucosaminyltransferase activity"/>
    <property type="evidence" value="ECO:0007669"/>
    <property type="project" value="TreeGrafter"/>
</dbReference>
<evidence type="ECO:0000256" key="11">
    <source>
        <dbReference type="SAM" id="Phobius"/>
    </source>
</evidence>
<keyword evidence="5 11" id="KW-0812">Transmembrane</keyword>
<evidence type="ECO:0000256" key="8">
    <source>
        <dbReference type="ARBA" id="ARBA00023136"/>
    </source>
</evidence>
<evidence type="ECO:0000256" key="9">
    <source>
        <dbReference type="ARBA" id="ARBA00023180"/>
    </source>
</evidence>
<proteinExistence type="inferred from homology"/>
<sequence>MYFRKRRISRYYVSILGISVLCTLAFVKNSFLECVLDPDMDISTQSTACLQQRYSVLELPPRNRVNCSRIIRGDRDSIDQAVIDRITVKNKLTPMNESQYLNLTRDCKFYKNTRKFITFPLSKAEEHFPIAYSMVVHDQIEMFERLLRAIYTPQNIYCVHVDAKSQDIFKEAVRAIANCFDNVFVASKLEKVVYASWSRVQADLNCMEDLLRSKVQWRYLLNTCGSDFPLKTNAEMVKILKLLNGKNSMETEETPNHKMRRWKFHYETDDDIHMTDKEKSPPPGKVRMFSGNAYIVASRDFVRSLFEDPLVKAFVEWEKDTYSPDEHMWATLNRMARVPGSLPSHKKHDISDLTAIARLVKWQGHAGNVDEGAPYADCTGEYRRTVCIYGVGDLQWILQQHHLFGNKFDSSVDNNALQCMEQYIRHKTLYGTEL</sequence>
<evidence type="ECO:0000256" key="6">
    <source>
        <dbReference type="ARBA" id="ARBA00022968"/>
    </source>
</evidence>
<evidence type="ECO:0000256" key="2">
    <source>
        <dbReference type="ARBA" id="ARBA00004922"/>
    </source>
</evidence>
<gene>
    <name evidence="12" type="ORF">PECUL_23A054269</name>
</gene>
<name>A0AAD1VY44_PELCU</name>
<dbReference type="Pfam" id="PF02485">
    <property type="entry name" value="Branch"/>
    <property type="match status" value="1"/>
</dbReference>
<keyword evidence="6" id="KW-0735">Signal-anchor</keyword>
<comment type="subcellular location">
    <subcellularLocation>
        <location evidence="1">Golgi apparatus membrane</location>
        <topology evidence="1">Single-pass type II membrane protein</topology>
    </subcellularLocation>
</comment>
<reference evidence="12" key="1">
    <citation type="submission" date="2022-03" db="EMBL/GenBank/DDBJ databases">
        <authorList>
            <person name="Alioto T."/>
            <person name="Alioto T."/>
            <person name="Gomez Garrido J."/>
        </authorList>
    </citation>
    <scope>NUCLEOTIDE SEQUENCE</scope>
</reference>
<accession>A0AAD1VY44</accession>
<keyword evidence="8 11" id="KW-0472">Membrane</keyword>
<dbReference type="Proteomes" id="UP001295444">
    <property type="component" value="Chromosome 03"/>
</dbReference>